<comment type="subcellular location">
    <subcellularLocation>
        <location evidence="1">Membrane</location>
        <topology evidence="1">Multi-pass membrane protein</topology>
    </subcellularLocation>
</comment>
<keyword evidence="5 8" id="KW-1133">Transmembrane helix</keyword>
<dbReference type="InterPro" id="IPR005829">
    <property type="entry name" value="Sugar_transporter_CS"/>
</dbReference>
<keyword evidence="4 8" id="KW-0812">Transmembrane</keyword>
<feature type="transmembrane region" description="Helical" evidence="8">
    <location>
        <begin position="695"/>
        <end position="718"/>
    </location>
</feature>
<feature type="domain" description="Major facilitator superfamily (MFS) profile" evidence="9">
    <location>
        <begin position="7"/>
        <end position="724"/>
    </location>
</feature>
<evidence type="ECO:0000259" key="9">
    <source>
        <dbReference type="PROSITE" id="PS50850"/>
    </source>
</evidence>
<dbReference type="AlphaFoldDB" id="D8RHK8"/>
<dbReference type="InterPro" id="IPR005828">
    <property type="entry name" value="MFS_sugar_transport-like"/>
</dbReference>
<dbReference type="InterPro" id="IPR050814">
    <property type="entry name" value="Myo-inositol_Transporter"/>
</dbReference>
<dbReference type="PANTHER" id="PTHR48020">
    <property type="entry name" value="PROTON MYO-INOSITOL COTRANSPORTER"/>
    <property type="match status" value="1"/>
</dbReference>
<feature type="transmembrane region" description="Helical" evidence="8">
    <location>
        <begin position="43"/>
        <end position="61"/>
    </location>
</feature>
<evidence type="ECO:0000313" key="11">
    <source>
        <dbReference type="Proteomes" id="UP000001514"/>
    </source>
</evidence>
<dbReference type="SUPFAM" id="SSF103473">
    <property type="entry name" value="MFS general substrate transporter"/>
    <property type="match status" value="1"/>
</dbReference>
<dbReference type="PROSITE" id="PS50850">
    <property type="entry name" value="MFS"/>
    <property type="match status" value="1"/>
</dbReference>
<dbReference type="InterPro" id="IPR036259">
    <property type="entry name" value="MFS_trans_sf"/>
</dbReference>
<dbReference type="InParanoid" id="D8RHK8"/>
<dbReference type="OMA" id="AWKYEED"/>
<dbReference type="HOGENOM" id="CLU_015397_1_0_1"/>
<accession>D8RHK8</accession>
<dbReference type="KEGG" id="smo:SELMODRAFT_231525"/>
<feature type="transmembrane region" description="Helical" evidence="8">
    <location>
        <begin position="73"/>
        <end position="92"/>
    </location>
</feature>
<evidence type="ECO:0000256" key="7">
    <source>
        <dbReference type="SAM" id="MobiDB-lite"/>
    </source>
</evidence>
<feature type="transmembrane region" description="Helical" evidence="8">
    <location>
        <begin position="569"/>
        <end position="591"/>
    </location>
</feature>
<feature type="transmembrane region" description="Helical" evidence="8">
    <location>
        <begin position="669"/>
        <end position="689"/>
    </location>
</feature>
<organism evidence="11">
    <name type="scientific">Selaginella moellendorffii</name>
    <name type="common">Spikemoss</name>
    <dbReference type="NCBI Taxonomy" id="88036"/>
    <lineage>
        <taxon>Eukaryota</taxon>
        <taxon>Viridiplantae</taxon>
        <taxon>Streptophyta</taxon>
        <taxon>Embryophyta</taxon>
        <taxon>Tracheophyta</taxon>
        <taxon>Lycopodiopsida</taxon>
        <taxon>Selaginellales</taxon>
        <taxon>Selaginellaceae</taxon>
        <taxon>Selaginella</taxon>
    </lineage>
</organism>
<reference evidence="10 11" key="1">
    <citation type="journal article" date="2011" name="Science">
        <title>The Selaginella genome identifies genetic changes associated with the evolution of vascular plants.</title>
        <authorList>
            <person name="Banks J.A."/>
            <person name="Nishiyama T."/>
            <person name="Hasebe M."/>
            <person name="Bowman J.L."/>
            <person name="Gribskov M."/>
            <person name="dePamphilis C."/>
            <person name="Albert V.A."/>
            <person name="Aono N."/>
            <person name="Aoyama T."/>
            <person name="Ambrose B.A."/>
            <person name="Ashton N.W."/>
            <person name="Axtell M.J."/>
            <person name="Barker E."/>
            <person name="Barker M.S."/>
            <person name="Bennetzen J.L."/>
            <person name="Bonawitz N.D."/>
            <person name="Chapple C."/>
            <person name="Cheng C."/>
            <person name="Correa L.G."/>
            <person name="Dacre M."/>
            <person name="DeBarry J."/>
            <person name="Dreyer I."/>
            <person name="Elias M."/>
            <person name="Engstrom E.M."/>
            <person name="Estelle M."/>
            <person name="Feng L."/>
            <person name="Finet C."/>
            <person name="Floyd S.K."/>
            <person name="Frommer W.B."/>
            <person name="Fujita T."/>
            <person name="Gramzow L."/>
            <person name="Gutensohn M."/>
            <person name="Harholt J."/>
            <person name="Hattori M."/>
            <person name="Heyl A."/>
            <person name="Hirai T."/>
            <person name="Hiwatashi Y."/>
            <person name="Ishikawa M."/>
            <person name="Iwata M."/>
            <person name="Karol K.G."/>
            <person name="Koehler B."/>
            <person name="Kolukisaoglu U."/>
            <person name="Kubo M."/>
            <person name="Kurata T."/>
            <person name="Lalonde S."/>
            <person name="Li K."/>
            <person name="Li Y."/>
            <person name="Litt A."/>
            <person name="Lyons E."/>
            <person name="Manning G."/>
            <person name="Maruyama T."/>
            <person name="Michael T.P."/>
            <person name="Mikami K."/>
            <person name="Miyazaki S."/>
            <person name="Morinaga S."/>
            <person name="Murata T."/>
            <person name="Mueller-Roeber B."/>
            <person name="Nelson D.R."/>
            <person name="Obara M."/>
            <person name="Oguri Y."/>
            <person name="Olmstead R.G."/>
            <person name="Onodera N."/>
            <person name="Petersen B.L."/>
            <person name="Pils B."/>
            <person name="Prigge M."/>
            <person name="Rensing S.A."/>
            <person name="Riano-Pachon D.M."/>
            <person name="Roberts A.W."/>
            <person name="Sato Y."/>
            <person name="Scheller H.V."/>
            <person name="Schulz B."/>
            <person name="Schulz C."/>
            <person name="Shakirov E.V."/>
            <person name="Shibagaki N."/>
            <person name="Shinohara N."/>
            <person name="Shippen D.E."/>
            <person name="Soerensen I."/>
            <person name="Sotooka R."/>
            <person name="Sugimoto N."/>
            <person name="Sugita M."/>
            <person name="Sumikawa N."/>
            <person name="Tanurdzic M."/>
            <person name="Theissen G."/>
            <person name="Ulvskov P."/>
            <person name="Wakazuki S."/>
            <person name="Weng J.K."/>
            <person name="Willats W.W."/>
            <person name="Wipf D."/>
            <person name="Wolf P.G."/>
            <person name="Yang L."/>
            <person name="Zimmer A.D."/>
            <person name="Zhu Q."/>
            <person name="Mitros T."/>
            <person name="Hellsten U."/>
            <person name="Loque D."/>
            <person name="Otillar R."/>
            <person name="Salamov A."/>
            <person name="Schmutz J."/>
            <person name="Shapiro H."/>
            <person name="Lindquist E."/>
            <person name="Lucas S."/>
            <person name="Rokhsar D."/>
            <person name="Grigoriev I.V."/>
        </authorList>
    </citation>
    <scope>NUCLEOTIDE SEQUENCE [LARGE SCALE GENOMIC DNA]</scope>
</reference>
<evidence type="ECO:0000256" key="2">
    <source>
        <dbReference type="ARBA" id="ARBA00010992"/>
    </source>
</evidence>
<feature type="region of interest" description="Disordered" evidence="7">
    <location>
        <begin position="321"/>
        <end position="391"/>
    </location>
</feature>
<dbReference type="eggNOG" id="KOG0254">
    <property type="taxonomic scope" value="Eukaryota"/>
</dbReference>
<protein>
    <submittedName>
        <fullName evidence="10">Uncharacterized protein TMT1-1</fullName>
    </submittedName>
</protein>
<feature type="transmembrane region" description="Helical" evidence="8">
    <location>
        <begin position="636"/>
        <end position="657"/>
    </location>
</feature>
<dbReference type="EMBL" id="GL377579">
    <property type="protein sequence ID" value="EFJ28300.1"/>
    <property type="molecule type" value="Genomic_DNA"/>
</dbReference>
<keyword evidence="11" id="KW-1185">Reference proteome</keyword>
<dbReference type="Gene3D" id="1.20.1250.20">
    <property type="entry name" value="MFS general substrate transporter like domains"/>
    <property type="match status" value="2"/>
</dbReference>
<feature type="compositionally biased region" description="Basic and acidic residues" evidence="7">
    <location>
        <begin position="321"/>
        <end position="343"/>
    </location>
</feature>
<evidence type="ECO:0000256" key="6">
    <source>
        <dbReference type="ARBA" id="ARBA00023136"/>
    </source>
</evidence>
<feature type="transmembrane region" description="Helical" evidence="8">
    <location>
        <begin position="603"/>
        <end position="624"/>
    </location>
</feature>
<dbReference type="InterPro" id="IPR003663">
    <property type="entry name" value="Sugar/inositol_transpt"/>
</dbReference>
<evidence type="ECO:0000313" key="10">
    <source>
        <dbReference type="EMBL" id="EFJ28300.1"/>
    </source>
</evidence>
<dbReference type="InterPro" id="IPR020846">
    <property type="entry name" value="MFS_dom"/>
</dbReference>
<evidence type="ECO:0000256" key="1">
    <source>
        <dbReference type="ARBA" id="ARBA00004141"/>
    </source>
</evidence>
<feature type="transmembrane region" description="Helical" evidence="8">
    <location>
        <begin position="131"/>
        <end position="155"/>
    </location>
</feature>
<dbReference type="Gramene" id="EFJ28300">
    <property type="protein sequence ID" value="EFJ28300"/>
    <property type="gene ID" value="SELMODRAFT_231525"/>
</dbReference>
<name>D8RHK8_SELML</name>
<dbReference type="PROSITE" id="PS00216">
    <property type="entry name" value="SUGAR_TRANSPORT_1"/>
    <property type="match status" value="1"/>
</dbReference>
<dbReference type="PROSITE" id="PS00217">
    <property type="entry name" value="SUGAR_TRANSPORT_2"/>
    <property type="match status" value="1"/>
</dbReference>
<evidence type="ECO:0000256" key="4">
    <source>
        <dbReference type="ARBA" id="ARBA00022692"/>
    </source>
</evidence>
<gene>
    <name evidence="10" type="primary">TMT1-1</name>
    <name evidence="10" type="ORF">SELMODRAFT_231525</name>
</gene>
<dbReference type="PANTHER" id="PTHR48020:SF35">
    <property type="entry name" value="SUGAR TRANSPORTER"/>
    <property type="match status" value="1"/>
</dbReference>
<dbReference type="Proteomes" id="UP000001514">
    <property type="component" value="Unassembled WGS sequence"/>
</dbReference>
<evidence type="ECO:0000256" key="5">
    <source>
        <dbReference type="ARBA" id="ARBA00022989"/>
    </source>
</evidence>
<dbReference type="GO" id="GO:0022857">
    <property type="term" value="F:transmembrane transporter activity"/>
    <property type="evidence" value="ECO:0000318"/>
    <property type="project" value="GO_Central"/>
</dbReference>
<dbReference type="Pfam" id="PF00083">
    <property type="entry name" value="Sugar_tr"/>
    <property type="match status" value="2"/>
</dbReference>
<dbReference type="PRINTS" id="PR00171">
    <property type="entry name" value="SUGRTRNSPORT"/>
</dbReference>
<sequence length="743" mass="80336">MQPATLVALAATVVNMLQGWDTGAIGGALLYFKPELHLSATMEGLVVAASLAGAWCSTLCAGAAADRYGRQKILFISSIIFVTSSCIMAWTPNIYVLLLARLLLGAGVGLITTIAPMYIAEIAPTENRGQLLTFPQLMGSTGQFLCYVLVFLMSLSHHPMWRYMLGMLFVPAMVNFTLALFYIPESPRWLVSKGRMVEAKKVLQRLRNTKDVTAELALLVEGLNIGETTLEEWQLKPVELGGSTASLKLGSFRGNSKMMQEGNVSWIATSATGGGGGFLSRRASMVSSLRDPVVTLFGSMHNSTHDHLPVVPAVFGTFRSTHDHLPEPQTELMHDNWDQDEGPKTPQGNGYQSDDGMRPSQGSFADHHYHDNTSRQNINFPRGSKDANESSMYGRQSAYSIAASVPESIASVGIGGGWQLAWQWTGTEGQENNPDDHGQFKRVFLLQHQADQHQQQQHPQGFSSISLPHGEEIEAIQAAALVTQASQYSKHMEDEHPVGPAMVHPAETAVQGVAWSDLLEIGVRRALTVGILLQVLQQFSGINAVQAFVPQILSQSGASALLTSLGLGTNSASILASTFSSLLTLPCIIFAMKIMDRAGRRQLLLVTLPILFVALITIATSNLLLSQGVVQAAGSFGGVLIYICTFVMGFGAIPNIICSEIFPTRVRGVCIGLCQTAFWTCNILITNLFPTLLQAIGVGGIFGLFSLVVLCSWVFVYLKVPETKGMPLEVISEFFAMASVKQA</sequence>
<feature type="transmembrane region" description="Helical" evidence="8">
    <location>
        <begin position="98"/>
        <end position="119"/>
    </location>
</feature>
<keyword evidence="3" id="KW-0813">Transport</keyword>
<evidence type="ECO:0000256" key="3">
    <source>
        <dbReference type="ARBA" id="ARBA00022448"/>
    </source>
</evidence>
<keyword evidence="6 8" id="KW-0472">Membrane</keyword>
<dbReference type="GO" id="GO:0016020">
    <property type="term" value="C:membrane"/>
    <property type="evidence" value="ECO:0000318"/>
    <property type="project" value="GO_Central"/>
</dbReference>
<feature type="transmembrane region" description="Helical" evidence="8">
    <location>
        <begin position="161"/>
        <end position="183"/>
    </location>
</feature>
<comment type="similarity">
    <text evidence="2">Belongs to the major facilitator superfamily. Sugar transporter (TC 2.A.1.1) family.</text>
</comment>
<proteinExistence type="inferred from homology"/>
<evidence type="ECO:0000256" key="8">
    <source>
        <dbReference type="SAM" id="Phobius"/>
    </source>
</evidence>
<dbReference type="GO" id="GO:0055085">
    <property type="term" value="P:transmembrane transport"/>
    <property type="evidence" value="ECO:0000318"/>
    <property type="project" value="GO_Central"/>
</dbReference>